<evidence type="ECO:0000259" key="6">
    <source>
        <dbReference type="PROSITE" id="PS50888"/>
    </source>
</evidence>
<keyword evidence="2" id="KW-0805">Transcription regulation</keyword>
<reference evidence="7 8" key="1">
    <citation type="submission" date="2024-01" db="EMBL/GenBank/DDBJ databases">
        <authorList>
            <person name="Waweru B."/>
        </authorList>
    </citation>
    <scope>NUCLEOTIDE SEQUENCE [LARGE SCALE GENOMIC DNA]</scope>
</reference>
<feature type="region of interest" description="Disordered" evidence="5">
    <location>
        <begin position="81"/>
        <end position="102"/>
    </location>
</feature>
<dbReference type="PANTHER" id="PTHR46807">
    <property type="entry name" value="TRANSCRIPTION FACTOR PIF3"/>
    <property type="match status" value="1"/>
</dbReference>
<dbReference type="SMART" id="SM00353">
    <property type="entry name" value="HLH"/>
    <property type="match status" value="1"/>
</dbReference>
<keyword evidence="4" id="KW-0539">Nucleus</keyword>
<dbReference type="InterPro" id="IPR036638">
    <property type="entry name" value="HLH_DNA-bd_sf"/>
</dbReference>
<evidence type="ECO:0000256" key="4">
    <source>
        <dbReference type="ARBA" id="ARBA00023242"/>
    </source>
</evidence>
<dbReference type="InterPro" id="IPR044273">
    <property type="entry name" value="PIF3-like"/>
</dbReference>
<feature type="compositionally biased region" description="Basic and acidic residues" evidence="5">
    <location>
        <begin position="367"/>
        <end position="381"/>
    </location>
</feature>
<proteinExistence type="predicted"/>
<dbReference type="GO" id="GO:0005634">
    <property type="term" value="C:nucleus"/>
    <property type="evidence" value="ECO:0007669"/>
    <property type="project" value="UniProtKB-SubCell"/>
</dbReference>
<gene>
    <name evidence="7" type="ORF">DCAF_LOCUS19304</name>
</gene>
<dbReference type="Pfam" id="PF00010">
    <property type="entry name" value="HLH"/>
    <property type="match status" value="1"/>
</dbReference>
<comment type="subcellular location">
    <subcellularLocation>
        <location evidence="1">Nucleus</location>
    </subcellularLocation>
</comment>
<evidence type="ECO:0000256" key="3">
    <source>
        <dbReference type="ARBA" id="ARBA00023163"/>
    </source>
</evidence>
<evidence type="ECO:0000256" key="1">
    <source>
        <dbReference type="ARBA" id="ARBA00004123"/>
    </source>
</evidence>
<feature type="region of interest" description="Disordered" evidence="5">
    <location>
        <begin position="223"/>
        <end position="381"/>
    </location>
</feature>
<feature type="compositionally biased region" description="Low complexity" evidence="5">
    <location>
        <begin position="223"/>
        <end position="240"/>
    </location>
</feature>
<keyword evidence="8" id="KW-1185">Reference proteome</keyword>
<dbReference type="InterPro" id="IPR047265">
    <property type="entry name" value="PIF1-like_bHLH"/>
</dbReference>
<feature type="compositionally biased region" description="Basic and acidic residues" evidence="5">
    <location>
        <begin position="281"/>
        <end position="299"/>
    </location>
</feature>
<dbReference type="FunFam" id="4.10.280.10:FF:000004">
    <property type="entry name" value="Basic helix-loop-helix transcription factor"/>
    <property type="match status" value="1"/>
</dbReference>
<evidence type="ECO:0000256" key="5">
    <source>
        <dbReference type="SAM" id="MobiDB-lite"/>
    </source>
</evidence>
<dbReference type="AlphaFoldDB" id="A0AAV1S941"/>
<name>A0AAV1S941_9ROSI</name>
<sequence length="641" mass="70262">MNQCIPDWNFEGDLPVSNQKKPIESVLSLNFDNLIFKAFIFVKVLDIGCPIFYLCRQDNDLVELLWRNGQVVLHSQAHRKPNPHVQKHDLPAVRDSGSVPNSSHLIQDDETVSWIQYPLEDYSGKEFCSNFFSELPSPFPDQILEEKSAKFDALASSQQQYQHQYQQQLNNKHPVVAELSGNPMPPPRIQVLDKRHTSGAGFGKAVNANFSQFSAPFKGGDFRSSSRQFGGQGSGNFSQGEGRECSVVTVGSSNQIPHDRDVNRASSNAVGTSTGLSAGHSMDDPRKTVSQNERGKTETLEATLTSSSGGSGSSFGRPCKQSAGPSSSQKRKTMDAEDSECQSEAAELDSAAGNKPAKRSGSIRRSRAAEVHNLSERRRRDRINEKMKALQELIPHCNKTDKASMLDEAIEYLKSLQLQLQVMWMGSGMAPVVFPGMQHFMSRMGMGMGMGPPPLPSMQNPMHLPRVPLVDQSQNQAVICQNPVLNPVNYQNQMQNPAFSDQYARFMGFHMQAASQFSDNGVGALVLVLQPMNMFRFGPQTVQQNQMMAQPSSGGGPLSTGTAVNDAPPSGKMVLLVDTSRCCLVLSLDSKVIWRVPSDLRSNLSHTGDDEEPSSAAQRPNGFSLTGEYAFRSGVYGPLDA</sequence>
<evidence type="ECO:0000313" key="8">
    <source>
        <dbReference type="Proteomes" id="UP001314170"/>
    </source>
</evidence>
<dbReference type="CDD" id="cd11445">
    <property type="entry name" value="bHLH_AtPIF_like"/>
    <property type="match status" value="1"/>
</dbReference>
<evidence type="ECO:0000256" key="2">
    <source>
        <dbReference type="ARBA" id="ARBA00023015"/>
    </source>
</evidence>
<dbReference type="PROSITE" id="PS50888">
    <property type="entry name" value="BHLH"/>
    <property type="match status" value="1"/>
</dbReference>
<dbReference type="GO" id="GO:0003700">
    <property type="term" value="F:DNA-binding transcription factor activity"/>
    <property type="evidence" value="ECO:0007669"/>
    <property type="project" value="InterPro"/>
</dbReference>
<feature type="region of interest" description="Disordered" evidence="5">
    <location>
        <begin position="604"/>
        <end position="623"/>
    </location>
</feature>
<dbReference type="Proteomes" id="UP001314170">
    <property type="component" value="Unassembled WGS sequence"/>
</dbReference>
<dbReference type="GO" id="GO:0046983">
    <property type="term" value="F:protein dimerization activity"/>
    <property type="evidence" value="ECO:0007669"/>
    <property type="project" value="InterPro"/>
</dbReference>
<evidence type="ECO:0000313" key="7">
    <source>
        <dbReference type="EMBL" id="CAK7346627.1"/>
    </source>
</evidence>
<feature type="compositionally biased region" description="Basic residues" evidence="5">
    <location>
        <begin position="356"/>
        <end position="366"/>
    </location>
</feature>
<organism evidence="7 8">
    <name type="scientific">Dovyalis caffra</name>
    <dbReference type="NCBI Taxonomy" id="77055"/>
    <lineage>
        <taxon>Eukaryota</taxon>
        <taxon>Viridiplantae</taxon>
        <taxon>Streptophyta</taxon>
        <taxon>Embryophyta</taxon>
        <taxon>Tracheophyta</taxon>
        <taxon>Spermatophyta</taxon>
        <taxon>Magnoliopsida</taxon>
        <taxon>eudicotyledons</taxon>
        <taxon>Gunneridae</taxon>
        <taxon>Pentapetalae</taxon>
        <taxon>rosids</taxon>
        <taxon>fabids</taxon>
        <taxon>Malpighiales</taxon>
        <taxon>Salicaceae</taxon>
        <taxon>Flacourtieae</taxon>
        <taxon>Dovyalis</taxon>
    </lineage>
</organism>
<dbReference type="EMBL" id="CAWUPB010001173">
    <property type="protein sequence ID" value="CAK7346627.1"/>
    <property type="molecule type" value="Genomic_DNA"/>
</dbReference>
<dbReference type="InterPro" id="IPR011598">
    <property type="entry name" value="bHLH_dom"/>
</dbReference>
<dbReference type="SUPFAM" id="SSF47459">
    <property type="entry name" value="HLH, helix-loop-helix DNA-binding domain"/>
    <property type="match status" value="1"/>
</dbReference>
<dbReference type="PANTHER" id="PTHR46807:SF7">
    <property type="entry name" value="BHLH DOMAIN-CONTAINING PROTEIN"/>
    <property type="match status" value="1"/>
</dbReference>
<feature type="region of interest" description="Disordered" evidence="5">
    <location>
        <begin position="546"/>
        <end position="565"/>
    </location>
</feature>
<feature type="compositionally biased region" description="Polar residues" evidence="5">
    <location>
        <begin position="264"/>
        <end position="276"/>
    </location>
</feature>
<dbReference type="GO" id="GO:0010017">
    <property type="term" value="P:red or far-red light signaling pathway"/>
    <property type="evidence" value="ECO:0007669"/>
    <property type="project" value="UniProtKB-ARBA"/>
</dbReference>
<protein>
    <recommendedName>
        <fullName evidence="6">BHLH domain-containing protein</fullName>
    </recommendedName>
</protein>
<feature type="domain" description="BHLH" evidence="6">
    <location>
        <begin position="367"/>
        <end position="416"/>
    </location>
</feature>
<accession>A0AAV1S941</accession>
<comment type="caution">
    <text evidence="7">The sequence shown here is derived from an EMBL/GenBank/DDBJ whole genome shotgun (WGS) entry which is preliminary data.</text>
</comment>
<keyword evidence="3" id="KW-0804">Transcription</keyword>
<dbReference type="Gene3D" id="4.10.280.10">
    <property type="entry name" value="Helix-loop-helix DNA-binding domain"/>
    <property type="match status" value="1"/>
</dbReference>